<dbReference type="SUPFAM" id="SSF53623">
    <property type="entry name" value="MurD-like peptide ligases, catalytic domain"/>
    <property type="match status" value="1"/>
</dbReference>
<keyword evidence="6 10" id="KW-0133">Cell shape</keyword>
<reference evidence="15" key="1">
    <citation type="submission" date="2020-10" db="EMBL/GenBank/DDBJ databases">
        <title>Microbiome of the Black Sea water column analyzed by genome centric metagenomics.</title>
        <authorList>
            <person name="Cabello-Yeves P.J."/>
            <person name="Callieri C."/>
            <person name="Picazo A."/>
            <person name="Mehrshad M."/>
            <person name="Haro-Moreno J.M."/>
            <person name="Roda-Garcia J."/>
            <person name="Dzembekova N."/>
            <person name="Slabakova V."/>
            <person name="Slabakova N."/>
            <person name="Moncheva S."/>
            <person name="Rodriguez-Valera F."/>
        </authorList>
    </citation>
    <scope>NUCLEOTIDE SEQUENCE</scope>
    <source>
        <strain evidence="15">BS307-5m-G5</strain>
    </source>
</reference>
<dbReference type="InterPro" id="IPR036615">
    <property type="entry name" value="Mur_ligase_C_dom_sf"/>
</dbReference>
<dbReference type="InterPro" id="IPR013221">
    <property type="entry name" value="Mur_ligase_cen"/>
</dbReference>
<evidence type="ECO:0000256" key="1">
    <source>
        <dbReference type="ARBA" id="ARBA00022490"/>
    </source>
</evidence>
<evidence type="ECO:0000259" key="12">
    <source>
        <dbReference type="Pfam" id="PF01225"/>
    </source>
</evidence>
<accession>A0A937HMU9</accession>
<evidence type="ECO:0000256" key="4">
    <source>
        <dbReference type="ARBA" id="ARBA00022741"/>
    </source>
</evidence>
<keyword evidence="1 10" id="KW-0963">Cytoplasm</keyword>
<keyword evidence="4 10" id="KW-0547">Nucleotide-binding</keyword>
<dbReference type="EMBL" id="JADHOK010000023">
    <property type="protein sequence ID" value="MBL6761616.1"/>
    <property type="molecule type" value="Genomic_DNA"/>
</dbReference>
<dbReference type="InterPro" id="IPR004101">
    <property type="entry name" value="Mur_ligase_C"/>
</dbReference>
<dbReference type="Pfam" id="PF02875">
    <property type="entry name" value="Mur_ligase_C"/>
    <property type="match status" value="1"/>
</dbReference>
<keyword evidence="5 10" id="KW-0067">ATP-binding</keyword>
<keyword evidence="8 10" id="KW-0131">Cell cycle</keyword>
<keyword evidence="9 10" id="KW-0961">Cell wall biogenesis/degradation</keyword>
<dbReference type="GO" id="GO:0047480">
    <property type="term" value="F:UDP-N-acetylmuramoyl-tripeptide-D-alanyl-D-alanine ligase activity"/>
    <property type="evidence" value="ECO:0007669"/>
    <property type="project" value="UniProtKB-UniRule"/>
</dbReference>
<sequence>MRDVLWHGRDVLAALKPHLSNAPQGDLDDNWQAYGLAIDTRDLISGDIFVALPGAQAHGHDYVAQAFQQGAVAALVGADFDASDMADDAMPLADDVVLLAVDDVLAALETLARAARQRSQAHIIAITGSVGKTGTKTSLANALAKSGTVHAAERSFNNHIGVPLTLARLPAGAEYGVFELGMNHAGEIAALVDMVRPHCAIITTIAAAHIENFASMKALAAAKAEILGGVEAGGTAILPFDNAYFDMLAEQAAHHKLRVLSFSADGQAEADNYVTRAKLHAACSCVTATINAQPVTYKIGAPGVHLVANSLAVLSAVENAGADLALAALSLAEHDGMAGRGARIRLGDDTASITLIDESYNANPTSMAAALQTLGLAPRINKGRRIAVLGDMAELGEDAPQLHAAIADKVEAADIDLVISCGALMNNLNKALPPGRIGVHVNDHAAALDILRDELRSDDVVMVKGSNASRMGLVVDGLIEALSDTHQEDTPQKKEAR</sequence>
<feature type="domain" description="Mur ligase C-terminal" evidence="13">
    <location>
        <begin position="350"/>
        <end position="466"/>
    </location>
</feature>
<dbReference type="HAMAP" id="MF_02019">
    <property type="entry name" value="MurF"/>
    <property type="match status" value="1"/>
</dbReference>
<dbReference type="NCBIfam" id="TIGR01143">
    <property type="entry name" value="murF"/>
    <property type="match status" value="1"/>
</dbReference>
<evidence type="ECO:0000256" key="9">
    <source>
        <dbReference type="ARBA" id="ARBA00023316"/>
    </source>
</evidence>
<comment type="catalytic activity">
    <reaction evidence="10 11">
        <text>D-alanyl-D-alanine + UDP-N-acetyl-alpha-D-muramoyl-L-alanyl-gamma-D-glutamyl-meso-2,6-diaminopimelate + ATP = UDP-N-acetyl-alpha-D-muramoyl-L-alanyl-gamma-D-glutamyl-meso-2,6-diaminopimeloyl-D-alanyl-D-alanine + ADP + phosphate + H(+)</text>
        <dbReference type="Rhea" id="RHEA:28374"/>
        <dbReference type="ChEBI" id="CHEBI:15378"/>
        <dbReference type="ChEBI" id="CHEBI:30616"/>
        <dbReference type="ChEBI" id="CHEBI:43474"/>
        <dbReference type="ChEBI" id="CHEBI:57822"/>
        <dbReference type="ChEBI" id="CHEBI:61386"/>
        <dbReference type="ChEBI" id="CHEBI:83905"/>
        <dbReference type="ChEBI" id="CHEBI:456216"/>
        <dbReference type="EC" id="6.3.2.10"/>
    </reaction>
</comment>
<dbReference type="Proteomes" id="UP000785783">
    <property type="component" value="Unassembled WGS sequence"/>
</dbReference>
<dbReference type="InterPro" id="IPR000713">
    <property type="entry name" value="Mur_ligase_N"/>
</dbReference>
<comment type="pathway">
    <text evidence="10 11">Cell wall biogenesis; peptidoglycan biosynthesis.</text>
</comment>
<evidence type="ECO:0000256" key="7">
    <source>
        <dbReference type="ARBA" id="ARBA00022984"/>
    </source>
</evidence>
<dbReference type="InterPro" id="IPR051046">
    <property type="entry name" value="MurCDEF_CellWall_CoF430Synth"/>
</dbReference>
<dbReference type="PANTHER" id="PTHR43024:SF1">
    <property type="entry name" value="UDP-N-ACETYLMURAMOYL-TRIPEPTIDE--D-ALANYL-D-ALANINE LIGASE"/>
    <property type="match status" value="1"/>
</dbReference>
<dbReference type="InterPro" id="IPR036565">
    <property type="entry name" value="Mur-like_cat_sf"/>
</dbReference>
<feature type="domain" description="Mur ligase N-terminal catalytic" evidence="12">
    <location>
        <begin position="34"/>
        <end position="114"/>
    </location>
</feature>
<protein>
    <recommendedName>
        <fullName evidence="10 11">UDP-N-acetylmuramoyl-tripeptide--D-alanyl-D-alanine ligase</fullName>
        <ecNumber evidence="10 11">6.3.2.10</ecNumber>
    </recommendedName>
    <alternativeName>
        <fullName evidence="10">D-alanyl-D-alanine-adding enzyme</fullName>
    </alternativeName>
</protein>
<dbReference type="GO" id="GO:0005737">
    <property type="term" value="C:cytoplasm"/>
    <property type="evidence" value="ECO:0007669"/>
    <property type="project" value="UniProtKB-SubCell"/>
</dbReference>
<dbReference type="PANTHER" id="PTHR43024">
    <property type="entry name" value="UDP-N-ACETYLMURAMOYL-TRIPEPTIDE--D-ALANYL-D-ALANINE LIGASE"/>
    <property type="match status" value="1"/>
</dbReference>
<comment type="similarity">
    <text evidence="10">Belongs to the MurCDEF family. MurF subfamily.</text>
</comment>
<comment type="function">
    <text evidence="10 11">Involved in cell wall formation. Catalyzes the final step in the synthesis of UDP-N-acetylmuramoyl-pentapeptide, the precursor of murein.</text>
</comment>
<evidence type="ECO:0000256" key="2">
    <source>
        <dbReference type="ARBA" id="ARBA00022598"/>
    </source>
</evidence>
<keyword evidence="7 10" id="KW-0573">Peptidoglycan synthesis</keyword>
<gene>
    <name evidence="10 15" type="primary">murF</name>
    <name evidence="15" type="ORF">ISQ19_02850</name>
</gene>
<dbReference type="InterPro" id="IPR005863">
    <property type="entry name" value="UDP-N-AcMur_synth"/>
</dbReference>
<comment type="caution">
    <text evidence="15">The sequence shown here is derived from an EMBL/GenBank/DDBJ whole genome shotgun (WGS) entry which is preliminary data.</text>
</comment>
<dbReference type="GO" id="GO:0051301">
    <property type="term" value="P:cell division"/>
    <property type="evidence" value="ECO:0007669"/>
    <property type="project" value="UniProtKB-KW"/>
</dbReference>
<dbReference type="InterPro" id="IPR035911">
    <property type="entry name" value="MurE/MurF_N"/>
</dbReference>
<organism evidence="15 16">
    <name type="scientific">PS1 clade bacterium</name>
    <dbReference type="NCBI Taxonomy" id="2175152"/>
    <lineage>
        <taxon>Bacteria</taxon>
        <taxon>Pseudomonadati</taxon>
        <taxon>Pseudomonadota</taxon>
        <taxon>Alphaproteobacteria</taxon>
        <taxon>PS1 clade</taxon>
    </lineage>
</organism>
<dbReference type="Pfam" id="PF01225">
    <property type="entry name" value="Mur_ligase"/>
    <property type="match status" value="1"/>
</dbReference>
<comment type="subcellular location">
    <subcellularLocation>
        <location evidence="10 11">Cytoplasm</location>
    </subcellularLocation>
</comment>
<proteinExistence type="inferred from homology"/>
<evidence type="ECO:0000259" key="14">
    <source>
        <dbReference type="Pfam" id="PF08245"/>
    </source>
</evidence>
<comment type="caution">
    <text evidence="10">Lacks conserved residue(s) required for the propagation of feature annotation.</text>
</comment>
<evidence type="ECO:0000256" key="5">
    <source>
        <dbReference type="ARBA" id="ARBA00022840"/>
    </source>
</evidence>
<dbReference type="GO" id="GO:0009252">
    <property type="term" value="P:peptidoglycan biosynthetic process"/>
    <property type="evidence" value="ECO:0007669"/>
    <property type="project" value="UniProtKB-UniRule"/>
</dbReference>
<dbReference type="Gene3D" id="3.40.1390.10">
    <property type="entry name" value="MurE/MurF, N-terminal domain"/>
    <property type="match status" value="1"/>
</dbReference>
<evidence type="ECO:0000259" key="13">
    <source>
        <dbReference type="Pfam" id="PF02875"/>
    </source>
</evidence>
<dbReference type="GO" id="GO:0071555">
    <property type="term" value="P:cell wall organization"/>
    <property type="evidence" value="ECO:0007669"/>
    <property type="project" value="UniProtKB-KW"/>
</dbReference>
<dbReference type="Pfam" id="PF08245">
    <property type="entry name" value="Mur_ligase_M"/>
    <property type="match status" value="1"/>
</dbReference>
<evidence type="ECO:0000256" key="8">
    <source>
        <dbReference type="ARBA" id="ARBA00023306"/>
    </source>
</evidence>
<keyword evidence="3 10" id="KW-0132">Cell division</keyword>
<evidence type="ECO:0000313" key="15">
    <source>
        <dbReference type="EMBL" id="MBL6761616.1"/>
    </source>
</evidence>
<evidence type="ECO:0000313" key="16">
    <source>
        <dbReference type="Proteomes" id="UP000785783"/>
    </source>
</evidence>
<dbReference type="EC" id="6.3.2.10" evidence="10 11"/>
<evidence type="ECO:0000256" key="11">
    <source>
        <dbReference type="RuleBase" id="RU004136"/>
    </source>
</evidence>
<dbReference type="Gene3D" id="3.40.1190.10">
    <property type="entry name" value="Mur-like, catalytic domain"/>
    <property type="match status" value="1"/>
</dbReference>
<evidence type="ECO:0000256" key="3">
    <source>
        <dbReference type="ARBA" id="ARBA00022618"/>
    </source>
</evidence>
<dbReference type="SUPFAM" id="SSF53244">
    <property type="entry name" value="MurD-like peptide ligases, peptide-binding domain"/>
    <property type="match status" value="1"/>
</dbReference>
<evidence type="ECO:0000256" key="10">
    <source>
        <dbReference type="HAMAP-Rule" id="MF_02019"/>
    </source>
</evidence>
<keyword evidence="2 10" id="KW-0436">Ligase</keyword>
<evidence type="ECO:0000256" key="6">
    <source>
        <dbReference type="ARBA" id="ARBA00022960"/>
    </source>
</evidence>
<dbReference type="AlphaFoldDB" id="A0A937HMU9"/>
<feature type="domain" description="Mur ligase central" evidence="14">
    <location>
        <begin position="126"/>
        <end position="316"/>
    </location>
</feature>
<dbReference type="Gene3D" id="3.90.190.20">
    <property type="entry name" value="Mur ligase, C-terminal domain"/>
    <property type="match status" value="1"/>
</dbReference>
<dbReference type="GO" id="GO:0008360">
    <property type="term" value="P:regulation of cell shape"/>
    <property type="evidence" value="ECO:0007669"/>
    <property type="project" value="UniProtKB-KW"/>
</dbReference>
<dbReference type="SUPFAM" id="SSF63418">
    <property type="entry name" value="MurE/MurF N-terminal domain"/>
    <property type="match status" value="1"/>
</dbReference>
<dbReference type="GO" id="GO:0005524">
    <property type="term" value="F:ATP binding"/>
    <property type="evidence" value="ECO:0007669"/>
    <property type="project" value="UniProtKB-UniRule"/>
</dbReference>
<name>A0A937HMU9_9PROT</name>